<dbReference type="PANTHER" id="PTHR35146:SF1">
    <property type="entry name" value="UPF0178 PROTEIN YAII"/>
    <property type="match status" value="1"/>
</dbReference>
<comment type="similarity">
    <text evidence="1 2">Belongs to the UPF0178 family.</text>
</comment>
<sequence>MPNLHRTVWVDADSCPVQKEIEELSADCGVTARFIATVNHFSTEKSRGSWTFVDDGSQSVDLYILNAAARRDVVITQDLSLAVLLTSKGVYVMTPRGKLIKESDADHIMNQKFIRQQTMKQKRKWKGPSAFTDKHREEFRKTFQYLLSEYEGI</sequence>
<dbReference type="Pfam" id="PF02639">
    <property type="entry name" value="DUF188"/>
    <property type="match status" value="1"/>
</dbReference>
<name>A0A845E292_9BACI</name>
<dbReference type="PANTHER" id="PTHR35146">
    <property type="entry name" value="UPF0178 PROTEIN YAII"/>
    <property type="match status" value="1"/>
</dbReference>
<evidence type="ECO:0000313" key="3">
    <source>
        <dbReference type="EMBL" id="MYL19804.1"/>
    </source>
</evidence>
<gene>
    <name evidence="3" type="ORF">GLW04_07895</name>
</gene>
<evidence type="ECO:0000256" key="2">
    <source>
        <dbReference type="HAMAP-Rule" id="MF_00489"/>
    </source>
</evidence>
<dbReference type="HAMAP" id="MF_00489">
    <property type="entry name" value="UPF0178"/>
    <property type="match status" value="1"/>
</dbReference>
<accession>A0A845E292</accession>
<protein>
    <recommendedName>
        <fullName evidence="2">UPF0178 protein GLW04_07895</fullName>
    </recommendedName>
</protein>
<comment type="caution">
    <text evidence="3">The sequence shown here is derived from an EMBL/GenBank/DDBJ whole genome shotgun (WGS) entry which is preliminary data.</text>
</comment>
<dbReference type="EMBL" id="WMET01000001">
    <property type="protein sequence ID" value="MYL19804.1"/>
    <property type="molecule type" value="Genomic_DNA"/>
</dbReference>
<organism evidence="3 4">
    <name type="scientific">Halobacillus litoralis</name>
    <dbReference type="NCBI Taxonomy" id="45668"/>
    <lineage>
        <taxon>Bacteria</taxon>
        <taxon>Bacillati</taxon>
        <taxon>Bacillota</taxon>
        <taxon>Bacilli</taxon>
        <taxon>Bacillales</taxon>
        <taxon>Bacillaceae</taxon>
        <taxon>Halobacillus</taxon>
    </lineage>
</organism>
<evidence type="ECO:0000313" key="4">
    <source>
        <dbReference type="Proteomes" id="UP000460949"/>
    </source>
</evidence>
<evidence type="ECO:0000256" key="1">
    <source>
        <dbReference type="ARBA" id="ARBA00008522"/>
    </source>
</evidence>
<dbReference type="RefSeq" id="WP_160836150.1">
    <property type="nucleotide sequence ID" value="NZ_WMET01000001.1"/>
</dbReference>
<reference evidence="3 4" key="1">
    <citation type="submission" date="2019-11" db="EMBL/GenBank/DDBJ databases">
        <title>Genome sequences of 17 halophilic strains isolated from different environments.</title>
        <authorList>
            <person name="Furrow R.E."/>
        </authorList>
    </citation>
    <scope>NUCLEOTIDE SEQUENCE [LARGE SCALE GENOMIC DNA]</scope>
    <source>
        <strain evidence="3 4">22511_23_Filter</strain>
    </source>
</reference>
<dbReference type="Proteomes" id="UP000460949">
    <property type="component" value="Unassembled WGS sequence"/>
</dbReference>
<dbReference type="AlphaFoldDB" id="A0A845E292"/>
<proteinExistence type="inferred from homology"/>
<dbReference type="OrthoDB" id="9798918at2"/>
<dbReference type="InterPro" id="IPR003791">
    <property type="entry name" value="UPF0178"/>
</dbReference>